<reference evidence="2 3" key="1">
    <citation type="submission" date="2017-02" db="EMBL/GenBank/DDBJ databases">
        <authorList>
            <person name="Peterson S.W."/>
        </authorList>
    </citation>
    <scope>NUCLEOTIDE SEQUENCE [LARGE SCALE GENOMIC DNA]</scope>
    <source>
        <strain evidence="2 3">CECT 9027</strain>
    </source>
</reference>
<evidence type="ECO:0000313" key="3">
    <source>
        <dbReference type="Proteomes" id="UP000189475"/>
    </source>
</evidence>
<dbReference type="Pfam" id="PF05170">
    <property type="entry name" value="AsmA"/>
    <property type="match status" value="1"/>
</dbReference>
<evidence type="ECO:0000259" key="1">
    <source>
        <dbReference type="Pfam" id="PF05170"/>
    </source>
</evidence>
<evidence type="ECO:0000313" key="2">
    <source>
        <dbReference type="EMBL" id="SJL84799.1"/>
    </source>
</evidence>
<gene>
    <name evidence="2" type="ORF">VPAL9027_02796</name>
</gene>
<proteinExistence type="predicted"/>
<accession>A0A1R4B7A6</accession>
<name>A0A1R4B7A6_9VIBR</name>
<keyword evidence="3" id="KW-1185">Reference proteome</keyword>
<dbReference type="RefSeq" id="WP_077315191.1">
    <property type="nucleotide sequence ID" value="NZ_AP024887.1"/>
</dbReference>
<dbReference type="STRING" id="1918946.VPAL9027_02796"/>
<dbReference type="OrthoDB" id="5912765at2"/>
<dbReference type="InterPro" id="IPR007844">
    <property type="entry name" value="AsmA"/>
</dbReference>
<organism evidence="2 3">
    <name type="scientific">Vibrio palustris</name>
    <dbReference type="NCBI Taxonomy" id="1918946"/>
    <lineage>
        <taxon>Bacteria</taxon>
        <taxon>Pseudomonadati</taxon>
        <taxon>Pseudomonadota</taxon>
        <taxon>Gammaproteobacteria</taxon>
        <taxon>Vibrionales</taxon>
        <taxon>Vibrionaceae</taxon>
        <taxon>Vibrio</taxon>
    </lineage>
</organism>
<feature type="domain" description="AsmA" evidence="1">
    <location>
        <begin position="2"/>
        <end position="571"/>
    </location>
</feature>
<protein>
    <submittedName>
        <fullName evidence="2">Putative assembly protein</fullName>
    </submittedName>
</protein>
<dbReference type="Proteomes" id="UP000189475">
    <property type="component" value="Unassembled WGS sequence"/>
</dbReference>
<sequence length="628" mass="71368">MKKLLTVIISLLLLLVIIIATLFGLLNTSYATPVVQWVNQLFGDPRLSFSKAEYNYPLHVRLTQPTIALDNSSLSFQHLDIWFNDAVYDDDQWQIDSMLFDGISVYNTLPHFVEPTNFKIHQLAVHNLSIHHDNIDASHVNFQVKEPHWYHREQWLPYGKMQLSAGEIQWQGEHFDTLLVDMNHQLTDSTINGFSFHWRNGLVTGQAEHYPSGWSLVNVTMNHLALTQNIIDQLRYKWETLPPRVITHINSLDILNSQLEFGTVTLNNADISIENWTLNSLWQTQGMLSLHADNAKWQDMTWIEPDLDVTLVPGKITINDFIADVWQGQLQLKGSVTPKKLHLSQFNVAGIRWYGEHEKDFPTLSLDDLPWSTIQVDQLAINNAQLIQLKQKPFWQLSGFSINGQDLTLRRDKQFGLWQGNINLGANSASIGKLHTSQAIIEMSNDNQVWSLTRAFLPLKHGYFKAQGTWPMTNQDTPWSLHIQADGLPLDPLNQWLSLPIWLSGFADTDASFSGMAGNPTIIKHTLSGSAKTNIYHGVMTMQHDNTTTIQPFGIDDLHITADRGRIAIPQTPIQGTTLDAELSAKFDLVDYQSGHLDMTVTNQDKSTRYDLLHANHEKPPEKSESVN</sequence>
<dbReference type="AlphaFoldDB" id="A0A1R4B7A6"/>
<dbReference type="EMBL" id="FUFT01000006">
    <property type="protein sequence ID" value="SJL84799.1"/>
    <property type="molecule type" value="Genomic_DNA"/>
</dbReference>